<reference evidence="1 2" key="1">
    <citation type="submission" date="2021-03" db="EMBL/GenBank/DDBJ databases">
        <title>Genomic Encyclopedia of Type Strains, Phase IV (KMG-IV): sequencing the most valuable type-strain genomes for metagenomic binning, comparative biology and taxonomic classification.</title>
        <authorList>
            <person name="Goeker M."/>
        </authorList>
    </citation>
    <scope>NUCLEOTIDE SEQUENCE [LARGE SCALE GENOMIC DNA]</scope>
    <source>
        <strain evidence="1 2">DSM 26806</strain>
    </source>
</reference>
<organism evidence="1 2">
    <name type="scientific">Paenibacillus shirakamiensis</name>
    <dbReference type="NCBI Taxonomy" id="1265935"/>
    <lineage>
        <taxon>Bacteria</taxon>
        <taxon>Bacillati</taxon>
        <taxon>Bacillota</taxon>
        <taxon>Bacilli</taxon>
        <taxon>Bacillales</taxon>
        <taxon>Paenibacillaceae</taxon>
        <taxon>Paenibacillus</taxon>
    </lineage>
</organism>
<evidence type="ECO:0000313" key="2">
    <source>
        <dbReference type="Proteomes" id="UP001519288"/>
    </source>
</evidence>
<proteinExistence type="predicted"/>
<gene>
    <name evidence="1" type="ORF">J2Z69_001318</name>
</gene>
<evidence type="ECO:0000313" key="1">
    <source>
        <dbReference type="EMBL" id="MBP2000299.1"/>
    </source>
</evidence>
<protein>
    <submittedName>
        <fullName evidence="1">Uncharacterized protein</fullName>
    </submittedName>
</protein>
<dbReference type="Proteomes" id="UP001519288">
    <property type="component" value="Unassembled WGS sequence"/>
</dbReference>
<name>A0ABS4JF12_9BACL</name>
<accession>A0ABS4JF12</accession>
<comment type="caution">
    <text evidence="1">The sequence shown here is derived from an EMBL/GenBank/DDBJ whole genome shotgun (WGS) entry which is preliminary data.</text>
</comment>
<keyword evidence="2" id="KW-1185">Reference proteome</keyword>
<sequence length="39" mass="4398">MDCLSSTKRNREAGAGLPVFVHDYMKLNEVNEVNEVMLS</sequence>
<dbReference type="EMBL" id="JAGGLD010000001">
    <property type="protein sequence ID" value="MBP2000299.1"/>
    <property type="molecule type" value="Genomic_DNA"/>
</dbReference>